<evidence type="ECO:0000313" key="3">
    <source>
        <dbReference type="EMBL" id="SFN30062.1"/>
    </source>
</evidence>
<dbReference type="NCBIfam" id="TIGR03165">
    <property type="entry name" value="F1F0_chp_2"/>
    <property type="match status" value="1"/>
</dbReference>
<accession>A0A1I4XW19</accession>
<gene>
    <name evidence="3" type="ORF">SAMN05216386_0355</name>
</gene>
<dbReference type="RefSeq" id="WP_074793940.1">
    <property type="nucleotide sequence ID" value="NZ_FOVJ01000001.1"/>
</dbReference>
<dbReference type="EMBL" id="FOVJ01000001">
    <property type="protein sequence ID" value="SFN30062.1"/>
    <property type="molecule type" value="Genomic_DNA"/>
</dbReference>
<dbReference type="InterPro" id="IPR017581">
    <property type="entry name" value="AtpR-like"/>
</dbReference>
<feature type="transmembrane region" description="Helical" evidence="2">
    <location>
        <begin position="6"/>
        <end position="31"/>
    </location>
</feature>
<reference evidence="4" key="1">
    <citation type="submission" date="2016-10" db="EMBL/GenBank/DDBJ databases">
        <authorList>
            <person name="Varghese N."/>
        </authorList>
    </citation>
    <scope>NUCLEOTIDE SEQUENCE [LARGE SCALE GENOMIC DNA]</scope>
    <source>
        <strain evidence="4">Nsp8</strain>
    </source>
</reference>
<keyword evidence="2" id="KW-0472">Membrane</keyword>
<feature type="compositionally biased region" description="Low complexity" evidence="1">
    <location>
        <begin position="123"/>
        <end position="144"/>
    </location>
</feature>
<keyword evidence="2" id="KW-0812">Transmembrane</keyword>
<sequence>MNEMSIQALALLLALAAGMLLGVIFFGGLWWTVRSGMTARQPALWFIGSMILRTGIVTMGLYFLLSLSGNSWKILLGGLFGFILARLLATRVLPAPLSKVSPTAEPSVGISNLYQRGEKEQGTQETQGAQGAQGAQGMRGGQRAEIAERVGHAP</sequence>
<keyword evidence="4" id="KW-1185">Reference proteome</keyword>
<evidence type="ECO:0000313" key="4">
    <source>
        <dbReference type="Proteomes" id="UP000183107"/>
    </source>
</evidence>
<name>A0A1I4XW19_9PROT</name>
<feature type="compositionally biased region" description="Basic and acidic residues" evidence="1">
    <location>
        <begin position="145"/>
        <end position="154"/>
    </location>
</feature>
<dbReference type="Pfam" id="PF12966">
    <property type="entry name" value="AtpR"/>
    <property type="match status" value="1"/>
</dbReference>
<dbReference type="Proteomes" id="UP000183107">
    <property type="component" value="Unassembled WGS sequence"/>
</dbReference>
<feature type="transmembrane region" description="Helical" evidence="2">
    <location>
        <begin position="43"/>
        <end position="65"/>
    </location>
</feature>
<keyword evidence="2" id="KW-1133">Transmembrane helix</keyword>
<proteinExistence type="predicted"/>
<organism evidence="3 4">
    <name type="scientific">Nitrosospira briensis</name>
    <dbReference type="NCBI Taxonomy" id="35799"/>
    <lineage>
        <taxon>Bacteria</taxon>
        <taxon>Pseudomonadati</taxon>
        <taxon>Pseudomonadota</taxon>
        <taxon>Betaproteobacteria</taxon>
        <taxon>Nitrosomonadales</taxon>
        <taxon>Nitrosomonadaceae</taxon>
        <taxon>Nitrosospira</taxon>
    </lineage>
</organism>
<evidence type="ECO:0000256" key="1">
    <source>
        <dbReference type="SAM" id="MobiDB-lite"/>
    </source>
</evidence>
<protein>
    <submittedName>
        <fullName evidence="3">F1/F0 ATPase, subunit 2</fullName>
    </submittedName>
</protein>
<feature type="transmembrane region" description="Helical" evidence="2">
    <location>
        <begin position="71"/>
        <end position="89"/>
    </location>
</feature>
<feature type="region of interest" description="Disordered" evidence="1">
    <location>
        <begin position="116"/>
        <end position="154"/>
    </location>
</feature>
<dbReference type="AlphaFoldDB" id="A0A1I4XW19"/>
<evidence type="ECO:0000256" key="2">
    <source>
        <dbReference type="SAM" id="Phobius"/>
    </source>
</evidence>